<dbReference type="RefSeq" id="XP_014175264.1">
    <property type="nucleotide sequence ID" value="XM_014319789.1"/>
</dbReference>
<dbReference type="InParanoid" id="F0XA00"/>
<proteinExistence type="predicted"/>
<name>F0XA00_GROCL</name>
<evidence type="ECO:0000313" key="1">
    <source>
        <dbReference type="EMBL" id="EFX05782.1"/>
    </source>
</evidence>
<reference evidence="1 2" key="1">
    <citation type="journal article" date="2011" name="Proc. Natl. Acad. Sci. U.S.A.">
        <title>Genome and transcriptome analyses of the mountain pine beetle-fungal symbiont Grosmannia clavigera, a lodgepole pine pathogen.</title>
        <authorList>
            <person name="DiGuistini S."/>
            <person name="Wang Y."/>
            <person name="Liao N.Y."/>
            <person name="Taylor G."/>
            <person name="Tanguay P."/>
            <person name="Feau N."/>
            <person name="Henrissat B."/>
            <person name="Chan S.K."/>
            <person name="Hesse-Orce U."/>
            <person name="Alamouti S.M."/>
            <person name="Tsui C.K.M."/>
            <person name="Docking R.T."/>
            <person name="Levasseur A."/>
            <person name="Haridas S."/>
            <person name="Robertson G."/>
            <person name="Birol I."/>
            <person name="Holt R.A."/>
            <person name="Marra M.A."/>
            <person name="Hamelin R.C."/>
            <person name="Hirst M."/>
            <person name="Jones S.J.M."/>
            <person name="Bohlmann J."/>
            <person name="Breuil C."/>
        </authorList>
    </citation>
    <scope>NUCLEOTIDE SEQUENCE [LARGE SCALE GENOMIC DNA]</scope>
    <source>
        <strain evidence="2">kw1407 / UAMH 11150</strain>
    </source>
</reference>
<dbReference type="eggNOG" id="ENOG502S9NR">
    <property type="taxonomic scope" value="Eukaryota"/>
</dbReference>
<dbReference type="STRING" id="655863.F0XA00"/>
<dbReference type="AlphaFoldDB" id="F0XA00"/>
<dbReference type="SUPFAM" id="SSF81301">
    <property type="entry name" value="Nucleotidyltransferase"/>
    <property type="match status" value="1"/>
</dbReference>
<gene>
    <name evidence="1" type="ORF">CMQ_3851</name>
</gene>
<dbReference type="HOGENOM" id="CLU_1034592_0_0_1"/>
<dbReference type="EMBL" id="GL629735">
    <property type="protein sequence ID" value="EFX05782.1"/>
    <property type="molecule type" value="Genomic_DNA"/>
</dbReference>
<dbReference type="GeneID" id="25976997"/>
<dbReference type="InterPro" id="IPR043519">
    <property type="entry name" value="NT_sf"/>
</dbReference>
<evidence type="ECO:0000313" key="2">
    <source>
        <dbReference type="Proteomes" id="UP000007796"/>
    </source>
</evidence>
<sequence length="269" mass="29834">MTHQDAPANLPEAEEDTASAPMAEVYNTDRFGVLYAESRYPPVANLGLAACFLCTFFQYHAIPFSFLGGWAVYLRGGGRTTTDIDVTVDSAMNVLERALQTEHRVCIPQTHGQTSIQIFIHTGGDWDRQWPNTSTYTVSADVIISGHLGTPNDLRYGYGTEGILPIPATPHGSNFVPVLSLFYQLAAKFQAHSWRRGEAASDYEDLIFLIGQYPEEVWSLHALFDRNHLNVFWTDVAATHGSMHEFTNYVGRLLGLAEDSENDGSTTLL</sequence>
<keyword evidence="2" id="KW-1185">Reference proteome</keyword>
<organism evidence="2">
    <name type="scientific">Grosmannia clavigera (strain kw1407 / UAMH 11150)</name>
    <name type="common">Blue stain fungus</name>
    <name type="synonym">Graphiocladiella clavigera</name>
    <dbReference type="NCBI Taxonomy" id="655863"/>
    <lineage>
        <taxon>Eukaryota</taxon>
        <taxon>Fungi</taxon>
        <taxon>Dikarya</taxon>
        <taxon>Ascomycota</taxon>
        <taxon>Pezizomycotina</taxon>
        <taxon>Sordariomycetes</taxon>
        <taxon>Sordariomycetidae</taxon>
        <taxon>Ophiostomatales</taxon>
        <taxon>Ophiostomataceae</taxon>
        <taxon>Leptographium</taxon>
    </lineage>
</organism>
<accession>F0XA00</accession>
<dbReference type="Proteomes" id="UP000007796">
    <property type="component" value="Unassembled WGS sequence"/>
</dbReference>
<protein>
    <submittedName>
        <fullName evidence="1">Uncharacterized protein</fullName>
    </submittedName>
</protein>
<dbReference type="OrthoDB" id="10066232at2759"/>